<accession>A0AAD8YNE6</accession>
<protein>
    <submittedName>
        <fullName evidence="3">Uncharacterized protein</fullName>
    </submittedName>
</protein>
<feature type="compositionally biased region" description="Low complexity" evidence="1">
    <location>
        <begin position="454"/>
        <end position="464"/>
    </location>
</feature>
<feature type="transmembrane region" description="Helical" evidence="2">
    <location>
        <begin position="204"/>
        <end position="230"/>
    </location>
</feature>
<keyword evidence="2" id="KW-0472">Membrane</keyword>
<feature type="compositionally biased region" description="Polar residues" evidence="1">
    <location>
        <begin position="872"/>
        <end position="901"/>
    </location>
</feature>
<feature type="compositionally biased region" description="Polar residues" evidence="1">
    <location>
        <begin position="770"/>
        <end position="779"/>
    </location>
</feature>
<keyword evidence="2" id="KW-0812">Transmembrane</keyword>
<reference evidence="3" key="1">
    <citation type="submission" date="2023-06" db="EMBL/GenBank/DDBJ databases">
        <title>Survivors Of The Sea: Transcriptome response of Skeletonema marinoi to long-term dormancy.</title>
        <authorList>
            <person name="Pinder M.I.M."/>
            <person name="Kourtchenko O."/>
            <person name="Robertson E.K."/>
            <person name="Larsson T."/>
            <person name="Maumus F."/>
            <person name="Osuna-Cruz C.M."/>
            <person name="Vancaester E."/>
            <person name="Stenow R."/>
            <person name="Vandepoele K."/>
            <person name="Ploug H."/>
            <person name="Bruchert V."/>
            <person name="Godhe A."/>
            <person name="Topel M."/>
        </authorList>
    </citation>
    <scope>NUCLEOTIDE SEQUENCE</scope>
    <source>
        <strain evidence="3">R05AC</strain>
    </source>
</reference>
<feature type="compositionally biased region" description="Low complexity" evidence="1">
    <location>
        <begin position="674"/>
        <end position="691"/>
    </location>
</feature>
<evidence type="ECO:0000256" key="2">
    <source>
        <dbReference type="SAM" id="Phobius"/>
    </source>
</evidence>
<comment type="caution">
    <text evidence="3">The sequence shown here is derived from an EMBL/GenBank/DDBJ whole genome shotgun (WGS) entry which is preliminary data.</text>
</comment>
<sequence length="952" mass="99584">MSTPSISASSSDGNRHVVPGSGGGISVASLNTPSGSPFILSPPPLPTPQTVQTIDAKGQSTTPSPYHDSRTPMTVQLQRLLQPTPANATPAASAAVATPRPSTPGSIIVPATPSPYTIDQFLQQSGLPPKLSRTATSVVFTVLSWILAIVDVIVGAIVSRFKAWWHNVISRKFPNTADIMEALLEYTVEVCQFLIKAAKFLSPYVVWLVQTLIATVLFIGGSFVCGIIILCKGRDAAENSGAGEVQSSAMKSLNESIQNSPFYSRKAVPFTPRFAMANDRVNDAPIVDHTAAVAGVQTTTTYKSPPATNTIPPKPSASKFTPPVSVMKRHSSFQSNPNTPNAAKPTPKTRRVLFSESEHGQVDTEQFFYDKNMPSARKLPRHNENRQQMVVVSEAQTTDTPPNETSPTNSASNTPVLRPSKFGTSDSTSIDNNEIQQQSRSQVTIANQPSTAVKKQQAQQDEQNKQQYIEKYGLLPSITPLSKRYGRMKRQQGQSFAIAQPSSRNGTASVTSTVNNNGNNNAKRKRRDLLSAASRMGRRRLNNHRTGGSSLPVVLLGKNRTPMKRRREDELNRADEWVWRAMNSDGEKENLDSQGGGATKRTKFGNDVAAMPPGLSTPPKSTKKSFPSVTTPPKTPGPSTFSLESSTPAPKSNNTAGATPAKSPLPSFAFNDTSSSSAGFSFGNNASSSGGDVTGTPSVAATATKPDEKDGSGPSFSFGSTPGKNDTAAPSFSFGDTASKSDDANNAAPFSFGATSSSSSTVKPDEKKVSTTGATNTLDKGSEKSEAFSFGATATPVPATQDTTAIASFSFGSAVQPNTPAMSASTSNETKQTPSFSFGGASAATPSSGFGFGSTAQTPAAAPTPAAAAPSETKQTPSFSFGNSGSTMPASTFSFGSTAQTPAVVPPAVGAAPPMFAFGGQTPGISNPSSFSVGGSTSGASARRRAASGRRK</sequence>
<feature type="compositionally biased region" description="Basic residues" evidence="1">
    <location>
        <begin position="942"/>
        <end position="952"/>
    </location>
</feature>
<feature type="region of interest" description="Disordered" evidence="1">
    <location>
        <begin position="585"/>
        <end position="785"/>
    </location>
</feature>
<feature type="compositionally biased region" description="Polar residues" evidence="1">
    <location>
        <begin position="728"/>
        <end position="738"/>
    </location>
</feature>
<evidence type="ECO:0000256" key="1">
    <source>
        <dbReference type="SAM" id="MobiDB-lite"/>
    </source>
</evidence>
<feature type="compositionally biased region" description="Low complexity" evidence="1">
    <location>
        <begin position="855"/>
        <end position="870"/>
    </location>
</feature>
<feature type="compositionally biased region" description="Polar residues" evidence="1">
    <location>
        <begin position="618"/>
        <end position="657"/>
    </location>
</feature>
<feature type="compositionally biased region" description="Low complexity" evidence="1">
    <location>
        <begin position="712"/>
        <end position="723"/>
    </location>
</feature>
<feature type="region of interest" description="Disordered" evidence="1">
    <location>
        <begin position="393"/>
        <end position="464"/>
    </location>
</feature>
<feature type="region of interest" description="Disordered" evidence="1">
    <location>
        <begin position="1"/>
        <end position="30"/>
    </location>
</feature>
<feature type="region of interest" description="Disordered" evidence="1">
    <location>
        <begin position="486"/>
        <end position="526"/>
    </location>
</feature>
<name>A0AAD8YNE6_9STRA</name>
<feature type="compositionally biased region" description="Polar residues" evidence="1">
    <location>
        <begin position="422"/>
        <end position="453"/>
    </location>
</feature>
<dbReference type="Proteomes" id="UP001224775">
    <property type="component" value="Unassembled WGS sequence"/>
</dbReference>
<feature type="compositionally biased region" description="Polar residues" evidence="1">
    <location>
        <begin position="393"/>
        <end position="415"/>
    </location>
</feature>
<feature type="compositionally biased region" description="Polar residues" evidence="1">
    <location>
        <begin position="816"/>
        <end position="836"/>
    </location>
</feature>
<feature type="compositionally biased region" description="Low complexity" evidence="1">
    <location>
        <begin position="505"/>
        <end position="521"/>
    </location>
</feature>
<dbReference type="EMBL" id="JATAAI010000001">
    <property type="protein sequence ID" value="KAK1749267.1"/>
    <property type="molecule type" value="Genomic_DNA"/>
</dbReference>
<feature type="compositionally biased region" description="Polar residues" evidence="1">
    <location>
        <begin position="491"/>
        <end position="504"/>
    </location>
</feature>
<keyword evidence="4" id="KW-1185">Reference proteome</keyword>
<feature type="compositionally biased region" description="Polar residues" evidence="1">
    <location>
        <begin position="1"/>
        <end position="12"/>
    </location>
</feature>
<evidence type="ECO:0000313" key="3">
    <source>
        <dbReference type="EMBL" id="KAK1749267.1"/>
    </source>
</evidence>
<proteinExistence type="predicted"/>
<feature type="compositionally biased region" description="Low complexity" evidence="1">
    <location>
        <begin position="929"/>
        <end position="941"/>
    </location>
</feature>
<feature type="region of interest" description="Disordered" evidence="1">
    <location>
        <begin position="816"/>
        <end position="952"/>
    </location>
</feature>
<keyword evidence="2" id="KW-1133">Transmembrane helix</keyword>
<organism evidence="3 4">
    <name type="scientific">Skeletonema marinoi</name>
    <dbReference type="NCBI Taxonomy" id="267567"/>
    <lineage>
        <taxon>Eukaryota</taxon>
        <taxon>Sar</taxon>
        <taxon>Stramenopiles</taxon>
        <taxon>Ochrophyta</taxon>
        <taxon>Bacillariophyta</taxon>
        <taxon>Coscinodiscophyceae</taxon>
        <taxon>Thalassiosirophycidae</taxon>
        <taxon>Thalassiosirales</taxon>
        <taxon>Skeletonemataceae</taxon>
        <taxon>Skeletonema</taxon>
        <taxon>Skeletonema marinoi-dohrnii complex</taxon>
    </lineage>
</organism>
<feature type="region of interest" description="Disordered" evidence="1">
    <location>
        <begin position="303"/>
        <end position="347"/>
    </location>
</feature>
<feature type="compositionally biased region" description="Low complexity" evidence="1">
    <location>
        <begin position="336"/>
        <end position="346"/>
    </location>
</feature>
<dbReference type="AlphaFoldDB" id="A0AAD8YNE6"/>
<evidence type="ECO:0000313" key="4">
    <source>
        <dbReference type="Proteomes" id="UP001224775"/>
    </source>
</evidence>
<feature type="transmembrane region" description="Helical" evidence="2">
    <location>
        <begin position="138"/>
        <end position="158"/>
    </location>
</feature>
<feature type="compositionally biased region" description="Low complexity" evidence="1">
    <location>
        <begin position="902"/>
        <end position="920"/>
    </location>
</feature>
<gene>
    <name evidence="3" type="ORF">QTG54_001206</name>
</gene>